<sequence>NHFPSGPCYINGRRGAVQGRVAIYKRPPHPLLLRVPLERAALQSGTRCVLRTQWNTDRCTGPLCEVPIM</sequence>
<accession>A0ABN9EIR1</accession>
<feature type="non-terminal residue" evidence="1">
    <location>
        <position position="1"/>
    </location>
</feature>
<reference evidence="1" key="1">
    <citation type="submission" date="2023-05" db="EMBL/GenBank/DDBJ databases">
        <authorList>
            <person name="Stuckert A."/>
        </authorList>
    </citation>
    <scope>NUCLEOTIDE SEQUENCE</scope>
</reference>
<evidence type="ECO:0000313" key="1">
    <source>
        <dbReference type="EMBL" id="CAI9584774.1"/>
    </source>
</evidence>
<gene>
    <name evidence="1" type="ORF">SPARVUS_LOCUS10082917</name>
</gene>
<keyword evidence="2" id="KW-1185">Reference proteome</keyword>
<comment type="caution">
    <text evidence="1">The sequence shown here is derived from an EMBL/GenBank/DDBJ whole genome shotgun (WGS) entry which is preliminary data.</text>
</comment>
<organism evidence="1 2">
    <name type="scientific">Staurois parvus</name>
    <dbReference type="NCBI Taxonomy" id="386267"/>
    <lineage>
        <taxon>Eukaryota</taxon>
        <taxon>Metazoa</taxon>
        <taxon>Chordata</taxon>
        <taxon>Craniata</taxon>
        <taxon>Vertebrata</taxon>
        <taxon>Euteleostomi</taxon>
        <taxon>Amphibia</taxon>
        <taxon>Batrachia</taxon>
        <taxon>Anura</taxon>
        <taxon>Neobatrachia</taxon>
        <taxon>Ranoidea</taxon>
        <taxon>Ranidae</taxon>
        <taxon>Staurois</taxon>
    </lineage>
</organism>
<proteinExistence type="predicted"/>
<dbReference type="Proteomes" id="UP001162483">
    <property type="component" value="Unassembled WGS sequence"/>
</dbReference>
<evidence type="ECO:0000313" key="2">
    <source>
        <dbReference type="Proteomes" id="UP001162483"/>
    </source>
</evidence>
<name>A0ABN9EIR1_9NEOB</name>
<protein>
    <submittedName>
        <fullName evidence="1">Uncharacterized protein</fullName>
    </submittedName>
</protein>
<dbReference type="EMBL" id="CATNWA010015577">
    <property type="protein sequence ID" value="CAI9584774.1"/>
    <property type="molecule type" value="Genomic_DNA"/>
</dbReference>